<feature type="compositionally biased region" description="Polar residues" evidence="11">
    <location>
        <begin position="536"/>
        <end position="551"/>
    </location>
</feature>
<evidence type="ECO:0000256" key="9">
    <source>
        <dbReference type="ARBA" id="ARBA00023242"/>
    </source>
</evidence>
<dbReference type="GO" id="GO:0000978">
    <property type="term" value="F:RNA polymerase II cis-regulatory region sequence-specific DNA binding"/>
    <property type="evidence" value="ECO:0007669"/>
    <property type="project" value="TreeGrafter"/>
</dbReference>
<dbReference type="Gene3D" id="1.20.5.340">
    <property type="match status" value="1"/>
</dbReference>
<keyword evidence="5" id="KW-0862">Zinc</keyword>
<dbReference type="EMBL" id="CAJFCJ010000006">
    <property type="protein sequence ID" value="CAD5115622.1"/>
    <property type="molecule type" value="Genomic_DNA"/>
</dbReference>
<dbReference type="OrthoDB" id="5830876at2759"/>
<dbReference type="PANTHER" id="PTHR45796">
    <property type="entry name" value="FORKHEAD BOX P, ISOFORM C"/>
    <property type="match status" value="1"/>
</dbReference>
<evidence type="ECO:0000256" key="6">
    <source>
        <dbReference type="ARBA" id="ARBA00023015"/>
    </source>
</evidence>
<keyword evidence="7 10" id="KW-0238">DNA-binding</keyword>
<keyword evidence="2" id="KW-0678">Repressor</keyword>
<dbReference type="PANTHER" id="PTHR45796:SF4">
    <property type="entry name" value="FORKHEAD BOX P, ISOFORM C"/>
    <property type="match status" value="1"/>
</dbReference>
<dbReference type="Proteomes" id="UP000549394">
    <property type="component" value="Unassembled WGS sequence"/>
</dbReference>
<dbReference type="PROSITE" id="PS00658">
    <property type="entry name" value="FORK_HEAD_2"/>
    <property type="match status" value="1"/>
</dbReference>
<comment type="subcellular location">
    <subcellularLocation>
        <location evidence="1 10">Nucleus</location>
    </subcellularLocation>
</comment>
<evidence type="ECO:0000256" key="11">
    <source>
        <dbReference type="SAM" id="MobiDB-lite"/>
    </source>
</evidence>
<dbReference type="InterPro" id="IPR001766">
    <property type="entry name" value="Fork_head_dom"/>
</dbReference>
<feature type="region of interest" description="Disordered" evidence="11">
    <location>
        <begin position="495"/>
        <end position="551"/>
    </location>
</feature>
<evidence type="ECO:0000256" key="1">
    <source>
        <dbReference type="ARBA" id="ARBA00004123"/>
    </source>
</evidence>
<proteinExistence type="predicted"/>
<evidence type="ECO:0000256" key="2">
    <source>
        <dbReference type="ARBA" id="ARBA00022491"/>
    </source>
</evidence>
<keyword evidence="9 10" id="KW-0539">Nucleus</keyword>
<organism evidence="13 14">
    <name type="scientific">Dimorphilus gyrociliatus</name>
    <dbReference type="NCBI Taxonomy" id="2664684"/>
    <lineage>
        <taxon>Eukaryota</taxon>
        <taxon>Metazoa</taxon>
        <taxon>Spiralia</taxon>
        <taxon>Lophotrochozoa</taxon>
        <taxon>Annelida</taxon>
        <taxon>Polychaeta</taxon>
        <taxon>Polychaeta incertae sedis</taxon>
        <taxon>Dinophilidae</taxon>
        <taxon>Dimorphilus</taxon>
    </lineage>
</organism>
<dbReference type="InterPro" id="IPR036390">
    <property type="entry name" value="WH_DNA-bd_sf"/>
</dbReference>
<dbReference type="GO" id="GO:0000981">
    <property type="term" value="F:DNA-binding transcription factor activity, RNA polymerase II-specific"/>
    <property type="evidence" value="ECO:0007669"/>
    <property type="project" value="TreeGrafter"/>
</dbReference>
<feature type="DNA-binding region" description="Fork-head" evidence="10">
    <location>
        <begin position="336"/>
        <end position="410"/>
    </location>
</feature>
<dbReference type="InterPro" id="IPR032354">
    <property type="entry name" value="FOXP-CC"/>
</dbReference>
<sequence>MKLLVMTAACEKAKASFPLQKRRCMASNLTIEKIMSGGHLNGHGRNLTSPDANGEMDEDSLSPPPAKRKRTPPPPLMPIPNVPPTSTDLHSMILQQQAVANHTINSEINQLQDQLKLVAFQQSQLLQQQNKNAAEPIALQMHGLQIQQQQILQQLQLRLQMAAGAHFMHPAVAALNHQIWNKEEKEQENGHSDSSNRNHALFRSNVCKWPGCDQSCEDSNAFLKHLCDEHPLDDRSTAQVRVQTQIIQHLEVQLSKEKERLHAMLMHLNSPRKPPSPTPIKSESLHMNPKLQLATSPVTPPSSQSRRNRITDKTSNASISQEITKNREYYRTNDMRPPFTYASLIRQAIIESANKQLTLNEIYQWFQTNFCYFRRNEATWKNAVRHNLSLHKCFMRVENIKGAVWTVDEEEFYKRRPQKANGQKSNNTNSVINPSLPLQPGLYGEHLTANLKAVLEQNNITSSLLNNSTHMVSEGEEDDEAEDLSIRPTMVPERCHIPDDHCSSPSESSNSVFPRRSIDEEGEPEKSVQNDDIKENSASSPKFGDNSTDGD</sequence>
<keyword evidence="6" id="KW-0805">Transcription regulation</keyword>
<evidence type="ECO:0000313" key="14">
    <source>
        <dbReference type="Proteomes" id="UP000549394"/>
    </source>
</evidence>
<dbReference type="SUPFAM" id="SSF46785">
    <property type="entry name" value="Winged helix' DNA-binding domain"/>
    <property type="match status" value="1"/>
</dbReference>
<evidence type="ECO:0000256" key="3">
    <source>
        <dbReference type="ARBA" id="ARBA00022723"/>
    </source>
</evidence>
<dbReference type="InterPro" id="IPR030456">
    <property type="entry name" value="TF_fork_head_CS_2"/>
</dbReference>
<protein>
    <submittedName>
        <fullName evidence="13">DgyrCDS4577</fullName>
    </submittedName>
</protein>
<dbReference type="Pfam" id="PF16159">
    <property type="entry name" value="FOXP-CC"/>
    <property type="match status" value="1"/>
</dbReference>
<keyword evidence="8" id="KW-0804">Transcription</keyword>
<keyword evidence="4" id="KW-0863">Zinc-finger</keyword>
<evidence type="ECO:0000256" key="5">
    <source>
        <dbReference type="ARBA" id="ARBA00022833"/>
    </source>
</evidence>
<dbReference type="PRINTS" id="PR00053">
    <property type="entry name" value="FORKHEAD"/>
</dbReference>
<feature type="compositionally biased region" description="Polar residues" evidence="11">
    <location>
        <begin position="293"/>
        <end position="305"/>
    </location>
</feature>
<evidence type="ECO:0000256" key="10">
    <source>
        <dbReference type="PROSITE-ProRule" id="PRU00089"/>
    </source>
</evidence>
<comment type="caution">
    <text evidence="13">The sequence shown here is derived from an EMBL/GenBank/DDBJ whole genome shotgun (WGS) entry which is preliminary data.</text>
</comment>
<dbReference type="Gene3D" id="1.10.10.10">
    <property type="entry name" value="Winged helix-like DNA-binding domain superfamily/Winged helix DNA-binding domain"/>
    <property type="match status" value="1"/>
</dbReference>
<accession>A0A7I8VIV2</accession>
<gene>
    <name evidence="13" type="ORF">DGYR_LOCUS4343</name>
</gene>
<evidence type="ECO:0000256" key="7">
    <source>
        <dbReference type="ARBA" id="ARBA00023125"/>
    </source>
</evidence>
<reference evidence="13 14" key="1">
    <citation type="submission" date="2020-08" db="EMBL/GenBank/DDBJ databases">
        <authorList>
            <person name="Hejnol A."/>
        </authorList>
    </citation>
    <scope>NUCLEOTIDE SEQUENCE [LARGE SCALE GENOMIC DNA]</scope>
</reference>
<feature type="compositionally biased region" description="Pro residues" evidence="11">
    <location>
        <begin position="72"/>
        <end position="83"/>
    </location>
</feature>
<dbReference type="FunFam" id="1.10.10.10:FF:000010">
    <property type="entry name" value="Forkhead box P2 isoform B"/>
    <property type="match status" value="1"/>
</dbReference>
<name>A0A7I8VIV2_9ANNE</name>
<feature type="domain" description="Fork-head" evidence="12">
    <location>
        <begin position="336"/>
        <end position="410"/>
    </location>
</feature>
<evidence type="ECO:0000313" key="13">
    <source>
        <dbReference type="EMBL" id="CAD5115622.1"/>
    </source>
</evidence>
<keyword evidence="3" id="KW-0479">Metal-binding</keyword>
<evidence type="ECO:0000256" key="4">
    <source>
        <dbReference type="ARBA" id="ARBA00022771"/>
    </source>
</evidence>
<dbReference type="GO" id="GO:0008270">
    <property type="term" value="F:zinc ion binding"/>
    <property type="evidence" value="ECO:0007669"/>
    <property type="project" value="UniProtKB-KW"/>
</dbReference>
<feature type="region of interest" description="Disordered" evidence="11">
    <location>
        <begin position="36"/>
        <end position="84"/>
    </location>
</feature>
<keyword evidence="14" id="KW-1185">Reference proteome</keyword>
<dbReference type="InterPro" id="IPR050998">
    <property type="entry name" value="FOXP"/>
</dbReference>
<dbReference type="PROSITE" id="PS50039">
    <property type="entry name" value="FORK_HEAD_3"/>
    <property type="match status" value="1"/>
</dbReference>
<feature type="region of interest" description="Disordered" evidence="11">
    <location>
        <begin position="293"/>
        <end position="312"/>
    </location>
</feature>
<dbReference type="AlphaFoldDB" id="A0A7I8VIV2"/>
<feature type="compositionally biased region" description="Basic and acidic residues" evidence="11">
    <location>
        <begin position="516"/>
        <end position="535"/>
    </location>
</feature>
<dbReference type="InterPro" id="IPR036388">
    <property type="entry name" value="WH-like_DNA-bd_sf"/>
</dbReference>
<evidence type="ECO:0000256" key="8">
    <source>
        <dbReference type="ARBA" id="ARBA00023163"/>
    </source>
</evidence>
<evidence type="ECO:0000259" key="12">
    <source>
        <dbReference type="PROSITE" id="PS50039"/>
    </source>
</evidence>
<dbReference type="GO" id="GO:0005634">
    <property type="term" value="C:nucleus"/>
    <property type="evidence" value="ECO:0007669"/>
    <property type="project" value="UniProtKB-SubCell"/>
</dbReference>
<dbReference type="Pfam" id="PF00250">
    <property type="entry name" value="Forkhead"/>
    <property type="match status" value="1"/>
</dbReference>
<dbReference type="SMART" id="SM00339">
    <property type="entry name" value="FH"/>
    <property type="match status" value="1"/>
</dbReference>